<evidence type="ECO:0000256" key="3">
    <source>
        <dbReference type="ARBA" id="ARBA00022723"/>
    </source>
</evidence>
<evidence type="ECO:0000313" key="7">
    <source>
        <dbReference type="Proteomes" id="UP001500880"/>
    </source>
</evidence>
<dbReference type="InterPro" id="IPR020583">
    <property type="entry name" value="Inositol_monoP_metal-BS"/>
</dbReference>
<proteinExistence type="predicted"/>
<dbReference type="Proteomes" id="UP001500880">
    <property type="component" value="Unassembled WGS sequence"/>
</dbReference>
<keyword evidence="4" id="KW-0378">Hydrolase</keyword>
<dbReference type="PRINTS" id="PR00377">
    <property type="entry name" value="IMPHPHTASES"/>
</dbReference>
<dbReference type="PROSITE" id="PS00629">
    <property type="entry name" value="IMP_1"/>
    <property type="match status" value="1"/>
</dbReference>
<evidence type="ECO:0000256" key="1">
    <source>
        <dbReference type="ARBA" id="ARBA00001033"/>
    </source>
</evidence>
<dbReference type="RefSeq" id="WP_343840795.1">
    <property type="nucleotide sequence ID" value="NZ_BAAADO010000004.1"/>
</dbReference>
<accession>A0ABN1BC52</accession>
<keyword evidence="7" id="KW-1185">Reference proteome</keyword>
<reference evidence="6 7" key="1">
    <citation type="journal article" date="2019" name="Int. J. Syst. Evol. Microbiol.">
        <title>The Global Catalogue of Microorganisms (GCM) 10K type strain sequencing project: providing services to taxonomists for standard genome sequencing and annotation.</title>
        <authorList>
            <consortium name="The Broad Institute Genomics Platform"/>
            <consortium name="The Broad Institute Genome Sequencing Center for Infectious Disease"/>
            <person name="Wu L."/>
            <person name="Ma J."/>
        </authorList>
    </citation>
    <scope>NUCLEOTIDE SEQUENCE [LARGE SCALE GENOMIC DNA]</scope>
    <source>
        <strain evidence="6 7">JCM 12389</strain>
    </source>
</reference>
<comment type="caution">
    <text evidence="6">The sequence shown here is derived from an EMBL/GenBank/DDBJ whole genome shotgun (WGS) entry which is preliminary data.</text>
</comment>
<name>A0ABN1BC52_9BACI</name>
<sequence length="268" mass="30351">MEAEQKHALFIQAKEWTIEAGERIKERVQQPFKVNTKRDRKDLVTEVDEDTEKFFAEKIRNTYPDHQVLGEEGFGDDVTSLDGMVWIIDPIDGTMNFVHQKRNFAISVAIYQDGEGIIGLIYNVMTGDLYSAKKGEGAYKNKDLLPKLDRTRKLEDCLIGINQFWAVPNRRLDETGVHQLIRKVRGTRSYGSAALEFAFVAEGIMDGYITMRLAPWDIAAGVIIVQEVGGMATRADGKPLDMLRENTVITCNPAVHKEIIDNYLILKD</sequence>
<dbReference type="EMBL" id="BAAADO010000004">
    <property type="protein sequence ID" value="GAA0494632.1"/>
    <property type="molecule type" value="Genomic_DNA"/>
</dbReference>
<comment type="catalytic activity">
    <reaction evidence="1">
        <text>a myo-inositol phosphate + H2O = myo-inositol + phosphate</text>
        <dbReference type="Rhea" id="RHEA:24056"/>
        <dbReference type="ChEBI" id="CHEBI:15377"/>
        <dbReference type="ChEBI" id="CHEBI:17268"/>
        <dbReference type="ChEBI" id="CHEBI:43474"/>
        <dbReference type="ChEBI" id="CHEBI:84139"/>
        <dbReference type="EC" id="3.1.3.25"/>
    </reaction>
</comment>
<dbReference type="SUPFAM" id="SSF56655">
    <property type="entry name" value="Carbohydrate phosphatase"/>
    <property type="match status" value="1"/>
</dbReference>
<keyword evidence="3" id="KW-0479">Metal-binding</keyword>
<dbReference type="InterPro" id="IPR020550">
    <property type="entry name" value="Inositol_monophosphatase_CS"/>
</dbReference>
<dbReference type="Gene3D" id="3.30.540.10">
    <property type="entry name" value="Fructose-1,6-Bisphosphatase, subunit A, domain 1"/>
    <property type="match status" value="1"/>
</dbReference>
<dbReference type="PROSITE" id="PS00630">
    <property type="entry name" value="IMP_2"/>
    <property type="match status" value="1"/>
</dbReference>
<dbReference type="CDD" id="cd01637">
    <property type="entry name" value="IMPase_like"/>
    <property type="match status" value="1"/>
</dbReference>
<dbReference type="EC" id="3.1.3.25" evidence="2"/>
<keyword evidence="5" id="KW-0460">Magnesium</keyword>
<organism evidence="6 7">
    <name type="scientific">Salinibacillus aidingensis</name>
    <dbReference type="NCBI Taxonomy" id="237684"/>
    <lineage>
        <taxon>Bacteria</taxon>
        <taxon>Bacillati</taxon>
        <taxon>Bacillota</taxon>
        <taxon>Bacilli</taxon>
        <taxon>Bacillales</taxon>
        <taxon>Bacillaceae</taxon>
        <taxon>Salinibacillus</taxon>
    </lineage>
</organism>
<evidence type="ECO:0000256" key="4">
    <source>
        <dbReference type="ARBA" id="ARBA00022801"/>
    </source>
</evidence>
<evidence type="ECO:0000313" key="6">
    <source>
        <dbReference type="EMBL" id="GAA0494632.1"/>
    </source>
</evidence>
<dbReference type="Gene3D" id="3.40.190.80">
    <property type="match status" value="1"/>
</dbReference>
<protein>
    <recommendedName>
        <fullName evidence="2">inositol-phosphate phosphatase</fullName>
        <ecNumber evidence="2">3.1.3.25</ecNumber>
    </recommendedName>
</protein>
<dbReference type="InterPro" id="IPR000760">
    <property type="entry name" value="Inositol_monophosphatase-like"/>
</dbReference>
<gene>
    <name evidence="6" type="primary">suhB</name>
    <name evidence="6" type="ORF">GCM10008986_21560</name>
</gene>
<evidence type="ECO:0000256" key="5">
    <source>
        <dbReference type="ARBA" id="ARBA00022842"/>
    </source>
</evidence>
<dbReference type="PANTHER" id="PTHR20854">
    <property type="entry name" value="INOSITOL MONOPHOSPHATASE"/>
    <property type="match status" value="1"/>
</dbReference>
<dbReference type="PANTHER" id="PTHR20854:SF4">
    <property type="entry name" value="INOSITOL-1-MONOPHOSPHATASE-RELATED"/>
    <property type="match status" value="1"/>
</dbReference>
<dbReference type="Pfam" id="PF00459">
    <property type="entry name" value="Inositol_P"/>
    <property type="match status" value="1"/>
</dbReference>
<evidence type="ECO:0000256" key="2">
    <source>
        <dbReference type="ARBA" id="ARBA00013106"/>
    </source>
</evidence>